<dbReference type="Pfam" id="PF00078">
    <property type="entry name" value="RVT_1"/>
    <property type="match status" value="1"/>
</dbReference>
<evidence type="ECO:0000313" key="2">
    <source>
        <dbReference type="EMBL" id="KAG7297874.1"/>
    </source>
</evidence>
<name>A0ABQ7PZF8_PLUXY</name>
<dbReference type="PROSITE" id="PS50878">
    <property type="entry name" value="RT_POL"/>
    <property type="match status" value="1"/>
</dbReference>
<feature type="domain" description="Reverse transcriptase" evidence="1">
    <location>
        <begin position="56"/>
        <end position="340"/>
    </location>
</feature>
<reference evidence="2 3" key="1">
    <citation type="submission" date="2021-06" db="EMBL/GenBank/DDBJ databases">
        <title>A haploid diamondback moth (Plutella xylostella L.) genome assembly resolves 31 chromosomes and identifies a diamide resistance mutation.</title>
        <authorList>
            <person name="Ward C.M."/>
            <person name="Perry K.D."/>
            <person name="Baker G."/>
            <person name="Powis K."/>
            <person name="Heckel D.G."/>
            <person name="Baxter S.W."/>
        </authorList>
    </citation>
    <scope>NUCLEOTIDE SEQUENCE [LARGE SCALE GENOMIC DNA]</scope>
    <source>
        <strain evidence="2 3">LV</strain>
        <tissue evidence="2">Single pupa</tissue>
    </source>
</reference>
<protein>
    <recommendedName>
        <fullName evidence="1">Reverse transcriptase domain-containing protein</fullName>
    </recommendedName>
</protein>
<comment type="caution">
    <text evidence="2">The sequence shown here is derived from an EMBL/GenBank/DDBJ whole genome shotgun (WGS) entry which is preliminary data.</text>
</comment>
<gene>
    <name evidence="2" type="ORF">JYU34_018628</name>
</gene>
<evidence type="ECO:0000259" key="1">
    <source>
        <dbReference type="PROSITE" id="PS50878"/>
    </source>
</evidence>
<dbReference type="Proteomes" id="UP000823941">
    <property type="component" value="Chromosome 25"/>
</dbReference>
<evidence type="ECO:0000313" key="3">
    <source>
        <dbReference type="Proteomes" id="UP000823941"/>
    </source>
</evidence>
<dbReference type="InterPro" id="IPR043502">
    <property type="entry name" value="DNA/RNA_pol_sf"/>
</dbReference>
<organism evidence="2 3">
    <name type="scientific">Plutella xylostella</name>
    <name type="common">Diamondback moth</name>
    <name type="synonym">Plutella maculipennis</name>
    <dbReference type="NCBI Taxonomy" id="51655"/>
    <lineage>
        <taxon>Eukaryota</taxon>
        <taxon>Metazoa</taxon>
        <taxon>Ecdysozoa</taxon>
        <taxon>Arthropoda</taxon>
        <taxon>Hexapoda</taxon>
        <taxon>Insecta</taxon>
        <taxon>Pterygota</taxon>
        <taxon>Neoptera</taxon>
        <taxon>Endopterygota</taxon>
        <taxon>Lepidoptera</taxon>
        <taxon>Glossata</taxon>
        <taxon>Ditrysia</taxon>
        <taxon>Yponomeutoidea</taxon>
        <taxon>Plutellidae</taxon>
        <taxon>Plutella</taxon>
    </lineage>
</organism>
<dbReference type="EMBL" id="JAHIBW010000025">
    <property type="protein sequence ID" value="KAG7297874.1"/>
    <property type="molecule type" value="Genomic_DNA"/>
</dbReference>
<proteinExistence type="predicted"/>
<dbReference type="InterPro" id="IPR000477">
    <property type="entry name" value="RT_dom"/>
</dbReference>
<keyword evidence="3" id="KW-1185">Reference proteome</keyword>
<sequence length="528" mass="60842">MSNNSILFKKATTKRIKSIIDKISVRKSAGQDHIRPIDIKSACDNLISTITKLINISVNKGVYPNDLKKGLVRPIYKNGTESNYANYRPITILPILNKIFEKYIAGLIHGYYNEYDTLTDTQYGFRQNKSTSLLLSKFTDEINKCLDNKEHVLLVFIDYSKAFDTLRHDQLIQKLDNTGIRGPLLNWCKNYLENRTYMVQIGNSSSREVDVSIGTAQGSVLGPLHYLVYVNDVAEVIKHCSLYQFADDTCLIASDKNIRVAMKKLQSDFTTICAWSHDAGLVLNAKKTQMMHIRSSHNMSDISPKLLSQCHKCLHNNNRSCRDCTTIDLVDEATYLGVTVDSRFNWGPHINKVCNKLRALMAKLKIIKYRTPYNILLNIYKSLAESIVSYGLTSYGRTYKTYLDQIELLQIRILKQIVPNHVKIKYRDDYAKLFKHCKVIPISKKVKYALLAEQYNRQDLIKPIQHKIITRKVTNKELTTYRCTNTYGKRTDKYLIPRLINDLPQTLKKTINNKNLKIKLKQHFLSLP</sequence>
<accession>A0ABQ7PZF8</accession>
<dbReference type="CDD" id="cd01650">
    <property type="entry name" value="RT_nLTR_like"/>
    <property type="match status" value="1"/>
</dbReference>
<dbReference type="PANTHER" id="PTHR33332">
    <property type="entry name" value="REVERSE TRANSCRIPTASE DOMAIN-CONTAINING PROTEIN"/>
    <property type="match status" value="1"/>
</dbReference>
<dbReference type="SUPFAM" id="SSF56672">
    <property type="entry name" value="DNA/RNA polymerases"/>
    <property type="match status" value="1"/>
</dbReference>